<gene>
    <name evidence="1" type="ORF">SAMN05421881_100577</name>
</gene>
<sequence length="286" mass="31783">MQPTVKRLTPEDHSRDSAGLTYVYPVVSRRAGGLSIGINLNPNNACNWRCLYCQVPALKRGSAPAIDLPKLEQELRGFLHELIYGRFMQEKVPPEARVIHDIALSGNGEPTSAQEFEQVIRVIGEVKDEFPLPDTLKVILITNGSLIHRETVQNGLGRLAQLNGEIWFKLDSVTKAGRLQVNNTRMSLARMRENLCLAASLCPTWLQTCVFKLDEAPPAQTELDAYISFVDALLRDGVQIKGVLLYTLARPSLQPEAARLSKISEEWMETFAARIKALGIPVNVTP</sequence>
<protein>
    <recommendedName>
        <fullName evidence="3">Wyosine [tRNA(Phe)-imidazoG37] synthetase, radical SAM superfamily</fullName>
    </recommendedName>
</protein>
<dbReference type="EMBL" id="FNOY01000005">
    <property type="protein sequence ID" value="SDX67597.1"/>
    <property type="molecule type" value="Genomic_DNA"/>
</dbReference>
<proteinExistence type="predicted"/>
<evidence type="ECO:0000313" key="2">
    <source>
        <dbReference type="Proteomes" id="UP000198640"/>
    </source>
</evidence>
<dbReference type="CDD" id="cd01335">
    <property type="entry name" value="Radical_SAM"/>
    <property type="match status" value="1"/>
</dbReference>
<keyword evidence="2" id="KW-1185">Reference proteome</keyword>
<evidence type="ECO:0008006" key="3">
    <source>
        <dbReference type="Google" id="ProtNLM"/>
    </source>
</evidence>
<dbReference type="InterPro" id="IPR013785">
    <property type="entry name" value="Aldolase_TIM"/>
</dbReference>
<organism evidence="1 2">
    <name type="scientific">Nitrosomonas halophila</name>
    <dbReference type="NCBI Taxonomy" id="44576"/>
    <lineage>
        <taxon>Bacteria</taxon>
        <taxon>Pseudomonadati</taxon>
        <taxon>Pseudomonadota</taxon>
        <taxon>Betaproteobacteria</taxon>
        <taxon>Nitrosomonadales</taxon>
        <taxon>Nitrosomonadaceae</taxon>
        <taxon>Nitrosomonas</taxon>
    </lineage>
</organism>
<dbReference type="Proteomes" id="UP000198640">
    <property type="component" value="Unassembled WGS sequence"/>
</dbReference>
<dbReference type="AlphaFoldDB" id="A0A1H3DML4"/>
<reference evidence="1 2" key="1">
    <citation type="submission" date="2016-10" db="EMBL/GenBank/DDBJ databases">
        <authorList>
            <person name="de Groot N.N."/>
        </authorList>
    </citation>
    <scope>NUCLEOTIDE SEQUENCE [LARGE SCALE GENOMIC DNA]</scope>
    <source>
        <strain evidence="1 2">Nm1</strain>
    </source>
</reference>
<accession>A0A1H3DML4</accession>
<dbReference type="STRING" id="44576.SAMN05421881_100577"/>
<name>A0A1H3DML4_9PROT</name>
<dbReference type="SUPFAM" id="SSF102114">
    <property type="entry name" value="Radical SAM enzymes"/>
    <property type="match status" value="1"/>
</dbReference>
<evidence type="ECO:0000313" key="1">
    <source>
        <dbReference type="EMBL" id="SDX67597.1"/>
    </source>
</evidence>
<dbReference type="InterPro" id="IPR058240">
    <property type="entry name" value="rSAM_sf"/>
</dbReference>
<dbReference type="Gene3D" id="3.20.20.70">
    <property type="entry name" value="Aldolase class I"/>
    <property type="match status" value="1"/>
</dbReference>
<dbReference type="RefSeq" id="WP_176973898.1">
    <property type="nucleotide sequence ID" value="NZ_FNOY01000005.1"/>
</dbReference>